<reference evidence="2" key="1">
    <citation type="journal article" date="2020" name="Stud. Mycol.">
        <title>101 Dothideomycetes genomes: a test case for predicting lifestyles and emergence of pathogens.</title>
        <authorList>
            <person name="Haridas S."/>
            <person name="Albert R."/>
            <person name="Binder M."/>
            <person name="Bloem J."/>
            <person name="Labutti K."/>
            <person name="Salamov A."/>
            <person name="Andreopoulos B."/>
            <person name="Baker S."/>
            <person name="Barry K."/>
            <person name="Bills G."/>
            <person name="Bluhm B."/>
            <person name="Cannon C."/>
            <person name="Castanera R."/>
            <person name="Culley D."/>
            <person name="Daum C."/>
            <person name="Ezra D."/>
            <person name="Gonzalez J."/>
            <person name="Henrissat B."/>
            <person name="Kuo A."/>
            <person name="Liang C."/>
            <person name="Lipzen A."/>
            <person name="Lutzoni F."/>
            <person name="Magnuson J."/>
            <person name="Mondo S."/>
            <person name="Nolan M."/>
            <person name="Ohm R."/>
            <person name="Pangilinan J."/>
            <person name="Park H.-J."/>
            <person name="Ramirez L."/>
            <person name="Alfaro M."/>
            <person name="Sun H."/>
            <person name="Tritt A."/>
            <person name="Yoshinaga Y."/>
            <person name="Zwiers L.-H."/>
            <person name="Turgeon B."/>
            <person name="Goodwin S."/>
            <person name="Spatafora J."/>
            <person name="Crous P."/>
            <person name="Grigoriev I."/>
        </authorList>
    </citation>
    <scope>NUCLEOTIDE SEQUENCE</scope>
    <source>
        <strain evidence="2">Tuck. ex Michener</strain>
    </source>
</reference>
<name>A0A6A6GWH8_VIRVR</name>
<keyword evidence="1" id="KW-0472">Membrane</keyword>
<evidence type="ECO:0000256" key="1">
    <source>
        <dbReference type="SAM" id="Phobius"/>
    </source>
</evidence>
<evidence type="ECO:0000313" key="3">
    <source>
        <dbReference type="Proteomes" id="UP000800092"/>
    </source>
</evidence>
<feature type="transmembrane region" description="Helical" evidence="1">
    <location>
        <begin position="21"/>
        <end position="41"/>
    </location>
</feature>
<keyword evidence="1" id="KW-0812">Transmembrane</keyword>
<dbReference type="Proteomes" id="UP000800092">
    <property type="component" value="Unassembled WGS sequence"/>
</dbReference>
<sequence>MAVSIHDEWHFYPQHDYPGISFYRILSLSTGNLGLQLYSLYPWALKLYSTSYHSVDYFSGYAYELNCWTFAFPFLYLVLSESIDELDRIYDFNYY</sequence>
<accession>A0A6A6GWH8</accession>
<keyword evidence="1" id="KW-1133">Transmembrane helix</keyword>
<dbReference type="EMBL" id="ML991857">
    <property type="protein sequence ID" value="KAF2229673.1"/>
    <property type="molecule type" value="Genomic_DNA"/>
</dbReference>
<protein>
    <submittedName>
        <fullName evidence="2">Uncharacterized protein</fullName>
    </submittedName>
</protein>
<keyword evidence="3" id="KW-1185">Reference proteome</keyword>
<dbReference type="AlphaFoldDB" id="A0A6A6GWH8"/>
<evidence type="ECO:0000313" key="2">
    <source>
        <dbReference type="EMBL" id="KAF2229673.1"/>
    </source>
</evidence>
<proteinExistence type="predicted"/>
<gene>
    <name evidence="2" type="ORF">EV356DRAFT_510335</name>
</gene>
<feature type="transmembrane region" description="Helical" evidence="1">
    <location>
        <begin position="61"/>
        <end position="79"/>
    </location>
</feature>
<organism evidence="2 3">
    <name type="scientific">Viridothelium virens</name>
    <name type="common">Speckled blister lichen</name>
    <name type="synonym">Trypethelium virens</name>
    <dbReference type="NCBI Taxonomy" id="1048519"/>
    <lineage>
        <taxon>Eukaryota</taxon>
        <taxon>Fungi</taxon>
        <taxon>Dikarya</taxon>
        <taxon>Ascomycota</taxon>
        <taxon>Pezizomycotina</taxon>
        <taxon>Dothideomycetes</taxon>
        <taxon>Dothideomycetes incertae sedis</taxon>
        <taxon>Trypetheliales</taxon>
        <taxon>Trypetheliaceae</taxon>
        <taxon>Viridothelium</taxon>
    </lineage>
</organism>